<keyword evidence="6 10" id="KW-0175">Coiled coil</keyword>
<evidence type="ECO:0000256" key="10">
    <source>
        <dbReference type="SAM" id="Coils"/>
    </source>
</evidence>
<dbReference type="Proteomes" id="UP001309876">
    <property type="component" value="Unassembled WGS sequence"/>
</dbReference>
<accession>A0AAN7T741</accession>
<evidence type="ECO:0000313" key="14">
    <source>
        <dbReference type="Proteomes" id="UP001309876"/>
    </source>
</evidence>
<evidence type="ECO:0000256" key="3">
    <source>
        <dbReference type="ARBA" id="ARBA00022618"/>
    </source>
</evidence>
<comment type="subunit">
    <text evidence="9">Component of the NDC80 complex.</text>
</comment>
<keyword evidence="5 9" id="KW-0995">Kinetochore</keyword>
<dbReference type="Gene3D" id="3.30.457.50">
    <property type="entry name" value="Chromosome segregation protein Spc25"/>
    <property type="match status" value="1"/>
</dbReference>
<dbReference type="PANTHER" id="PTHR14281">
    <property type="entry name" value="KINETOCHORE PROTEIN SPC25-RELATED"/>
    <property type="match status" value="1"/>
</dbReference>
<dbReference type="GO" id="GO:0031262">
    <property type="term" value="C:Ndc80 complex"/>
    <property type="evidence" value="ECO:0007669"/>
    <property type="project" value="InterPro"/>
</dbReference>
<dbReference type="GO" id="GO:0005634">
    <property type="term" value="C:nucleus"/>
    <property type="evidence" value="ECO:0007669"/>
    <property type="project" value="UniProtKB-SubCell"/>
</dbReference>
<sequence>MPTTISPPMFSTSQSDFRTSQAQSQQNASFSYSESHLTQLPAPNFNFDDLRRRMNEFTTKFDAYIERGRRQVLSERNSFRARLSELNEEQKSTSQQIHSLHSSLASHNHILGREAREKSEIQSQITSLQSHADSQRTHRDQIKSAIASTQCAIDTKVAAQKAYAEKLATQSALNGPELQFWETYLGTTIDGGGEDGLIRVTYTFAPARGQQEEQQAMFELQVPDSGNGGYEVVYAKPRLESEAIKKVVTRLNECRDIAMLLKRMRMLFQETMGERMILR</sequence>
<keyword evidence="2 9" id="KW-0158">Chromosome</keyword>
<dbReference type="CDD" id="cd23784">
    <property type="entry name" value="RWD_Spc25"/>
    <property type="match status" value="1"/>
</dbReference>
<keyword evidence="14" id="KW-1185">Reference proteome</keyword>
<evidence type="ECO:0000256" key="4">
    <source>
        <dbReference type="ARBA" id="ARBA00022776"/>
    </source>
</evidence>
<dbReference type="PANTHER" id="PTHR14281:SF0">
    <property type="entry name" value="KINETOCHORE PROTEIN SPC25"/>
    <property type="match status" value="1"/>
</dbReference>
<dbReference type="Pfam" id="PF08234">
    <property type="entry name" value="Spindle_Spc25"/>
    <property type="match status" value="1"/>
</dbReference>
<comment type="function">
    <text evidence="9">Acts as a component of the essential kinetochore-associated NDC80 complex, which is required for chromosome segregation and spindle checkpoint activity.</text>
</comment>
<organism evidence="13 14">
    <name type="scientific">Lithohypha guttulata</name>
    <dbReference type="NCBI Taxonomy" id="1690604"/>
    <lineage>
        <taxon>Eukaryota</taxon>
        <taxon>Fungi</taxon>
        <taxon>Dikarya</taxon>
        <taxon>Ascomycota</taxon>
        <taxon>Pezizomycotina</taxon>
        <taxon>Eurotiomycetes</taxon>
        <taxon>Chaetothyriomycetidae</taxon>
        <taxon>Chaetothyriales</taxon>
        <taxon>Trichomeriaceae</taxon>
        <taxon>Lithohypha</taxon>
    </lineage>
</organism>
<dbReference type="GO" id="GO:0051301">
    <property type="term" value="P:cell division"/>
    <property type="evidence" value="ECO:0007669"/>
    <property type="project" value="UniProtKB-UniRule"/>
</dbReference>
<name>A0AAN7T741_9EURO</name>
<evidence type="ECO:0000256" key="1">
    <source>
        <dbReference type="ARBA" id="ARBA00006379"/>
    </source>
</evidence>
<dbReference type="GO" id="GO:0007059">
    <property type="term" value="P:chromosome segregation"/>
    <property type="evidence" value="ECO:0007669"/>
    <property type="project" value="InterPro"/>
</dbReference>
<feature type="compositionally biased region" description="Low complexity" evidence="11">
    <location>
        <begin position="20"/>
        <end position="33"/>
    </location>
</feature>
<evidence type="ECO:0000256" key="5">
    <source>
        <dbReference type="ARBA" id="ARBA00022838"/>
    </source>
</evidence>
<evidence type="ECO:0000256" key="6">
    <source>
        <dbReference type="ARBA" id="ARBA00023054"/>
    </source>
</evidence>
<evidence type="ECO:0000259" key="12">
    <source>
        <dbReference type="Pfam" id="PF08234"/>
    </source>
</evidence>
<evidence type="ECO:0000256" key="7">
    <source>
        <dbReference type="ARBA" id="ARBA00023306"/>
    </source>
</evidence>
<feature type="domain" description="Chromosome segregation protein Spc25 C-terminal" evidence="12">
    <location>
        <begin position="210"/>
        <end position="269"/>
    </location>
</feature>
<dbReference type="AlphaFoldDB" id="A0AAN7T741"/>
<comment type="caution">
    <text evidence="13">The sequence shown here is derived from an EMBL/GenBank/DDBJ whole genome shotgun (WGS) entry which is preliminary data.</text>
</comment>
<dbReference type="EMBL" id="JAVRRJ010000001">
    <property type="protein sequence ID" value="KAK5090934.1"/>
    <property type="molecule type" value="Genomic_DNA"/>
</dbReference>
<protein>
    <recommendedName>
        <fullName evidence="9">Kinetochore protein SPC25</fullName>
    </recommendedName>
</protein>
<feature type="compositionally biased region" description="Polar residues" evidence="11">
    <location>
        <begin position="1"/>
        <end position="19"/>
    </location>
</feature>
<keyword evidence="9" id="KW-0539">Nucleus</keyword>
<feature type="region of interest" description="Disordered" evidence="11">
    <location>
        <begin position="1"/>
        <end position="35"/>
    </location>
</feature>
<feature type="coiled-coil region" evidence="10">
    <location>
        <begin position="69"/>
        <end position="96"/>
    </location>
</feature>
<evidence type="ECO:0000256" key="11">
    <source>
        <dbReference type="SAM" id="MobiDB-lite"/>
    </source>
</evidence>
<evidence type="ECO:0000256" key="2">
    <source>
        <dbReference type="ARBA" id="ARBA00022454"/>
    </source>
</evidence>
<gene>
    <name evidence="13" type="primary">SPC25</name>
    <name evidence="13" type="ORF">LTR05_001112</name>
</gene>
<keyword evidence="8 9" id="KW-0137">Centromere</keyword>
<comment type="subcellular location">
    <subcellularLocation>
        <location evidence="9">Nucleus</location>
    </subcellularLocation>
    <subcellularLocation>
        <location evidence="9">Chromosome</location>
        <location evidence="9">Centromere</location>
        <location evidence="9">Kinetochore</location>
    </subcellularLocation>
</comment>
<keyword evidence="7 9" id="KW-0131">Cell cycle</keyword>
<keyword evidence="4 9" id="KW-0498">Mitosis</keyword>
<evidence type="ECO:0000256" key="8">
    <source>
        <dbReference type="ARBA" id="ARBA00023328"/>
    </source>
</evidence>
<dbReference type="InterPro" id="IPR045143">
    <property type="entry name" value="Spc25"/>
</dbReference>
<keyword evidence="3 9" id="KW-0132">Cell division</keyword>
<proteinExistence type="inferred from homology"/>
<reference evidence="13 14" key="1">
    <citation type="submission" date="2023-08" db="EMBL/GenBank/DDBJ databases">
        <title>Black Yeasts Isolated from many extreme environments.</title>
        <authorList>
            <person name="Coleine C."/>
            <person name="Stajich J.E."/>
            <person name="Selbmann L."/>
        </authorList>
    </citation>
    <scope>NUCLEOTIDE SEQUENCE [LARGE SCALE GENOMIC DNA]</scope>
    <source>
        <strain evidence="13 14">CCFEE 5910</strain>
    </source>
</reference>
<evidence type="ECO:0000313" key="13">
    <source>
        <dbReference type="EMBL" id="KAK5090934.1"/>
    </source>
</evidence>
<comment type="similarity">
    <text evidence="1 9">Belongs to the SPC25 family.</text>
</comment>
<dbReference type="InterPro" id="IPR013255">
    <property type="entry name" value="Spc25_C"/>
</dbReference>
<evidence type="ECO:0000256" key="9">
    <source>
        <dbReference type="RuleBase" id="RU367150"/>
    </source>
</evidence>